<evidence type="ECO:0000256" key="2">
    <source>
        <dbReference type="ARBA" id="ARBA00009560"/>
    </source>
</evidence>
<sequence>MQASAATLSSSPAFGTPVHPFPANDGRRPLPPPAFKPAIATILPILLPPPTLRPLAFRTFTKKHNLTLTSSALQALASFIGRHCGSGWREEGLGEKVLEEVARMWKAADGAAIVEDGEKLKTFLHTLEGCMSGGRVLPAKTGASGLRSSDLSRPPPSLEREGSSFGLSELRVDSPAPVDEEQFEDCNKDPRSWLKVVSAFRQPRLTFNIDKKHFLTVEKPVTPFPSPSHKTALFRERYNIIHQRLQRNPAFQAPSLSTGHAPLRRTGSAITEQQFFKLTPISNLLGRGGSTHLLLGMLAVAPTGTLAINDLSGSISLNLQHATSMQADAEPYFCPGMIVLVDGVYEEDWAGAGSSGLGNTQGVGGSIGGRFVAFQIGVPPVEQRNLSLGINVSAGDVGGAFGWTDFLGQGSERSIGTRMRKIENRVIGPDAALGISRRRMVMLASVTLDQPTTLAALRKILEQYSAAENLPSSFVLMGDFSSKAAMAGAGTGSIEYKELFNDLAAVLADFPSLLRSCTWVFVPGDNDPWASSFSAGAGTIIPREGIPDLFTSRIKRAFATAKSEAGPTSKKDEIDGEAIWTSNPTRLTVFGPAHEIVVFRDNISARFRRNAVRVGQSVTVDPASTNSERRPSQTNDDGDIEMSGALPEPADESLHTSIEREDQDGTASSRLAAAINTATAAENLAVQAAKRLILSVLPQSTLSPFPLATRPVHWDHGPSALSLYPLPHTLVLADPEMPQFTLTYEGCHVVNPGRLVESAGSGPGRRRTKAQWIEYDIYTKRGVGREVWVG</sequence>
<evidence type="ECO:0000313" key="11">
    <source>
        <dbReference type="RefSeq" id="XP_033455035.1"/>
    </source>
</evidence>
<comment type="similarity">
    <text evidence="2">Belongs to the DNA polymerase epsilon subunit B family.</text>
</comment>
<evidence type="ECO:0000313" key="10">
    <source>
        <dbReference type="Proteomes" id="UP000504637"/>
    </source>
</evidence>
<evidence type="ECO:0000256" key="5">
    <source>
        <dbReference type="ARBA" id="ARBA00023125"/>
    </source>
</evidence>
<reference evidence="11" key="2">
    <citation type="submission" date="2020-04" db="EMBL/GenBank/DDBJ databases">
        <authorList>
            <consortium name="NCBI Genome Project"/>
        </authorList>
    </citation>
    <scope>NUCLEOTIDE SEQUENCE</scope>
    <source>
        <strain evidence="11">CBS 342.82</strain>
    </source>
</reference>
<dbReference type="PANTHER" id="PTHR12708">
    <property type="entry name" value="DNA POLYMERASE EPSILON SUBUNIT B"/>
    <property type="match status" value="1"/>
</dbReference>
<keyword evidence="6" id="KW-0539">Nucleus</keyword>
<dbReference type="InterPro" id="IPR016266">
    <property type="entry name" value="POLE2"/>
</dbReference>
<evidence type="ECO:0000256" key="4">
    <source>
        <dbReference type="ARBA" id="ARBA00022705"/>
    </source>
</evidence>
<gene>
    <name evidence="11" type="ORF">K489DRAFT_391388</name>
</gene>
<evidence type="ECO:0000256" key="8">
    <source>
        <dbReference type="SAM" id="MobiDB-lite"/>
    </source>
</evidence>
<dbReference type="OrthoDB" id="10254730at2759"/>
<dbReference type="Proteomes" id="UP000504637">
    <property type="component" value="Unplaced"/>
</dbReference>
<dbReference type="InterPro" id="IPR007185">
    <property type="entry name" value="DNA_pol_a/d/e_bsu"/>
</dbReference>
<dbReference type="GO" id="GO:0042276">
    <property type="term" value="P:error-prone translesion synthesis"/>
    <property type="evidence" value="ECO:0007669"/>
    <property type="project" value="TreeGrafter"/>
</dbReference>
<reference evidence="11" key="1">
    <citation type="submission" date="2020-01" db="EMBL/GenBank/DDBJ databases">
        <authorList>
            <consortium name="DOE Joint Genome Institute"/>
            <person name="Haridas S."/>
            <person name="Albert R."/>
            <person name="Binder M."/>
            <person name="Bloem J."/>
            <person name="Labutti K."/>
            <person name="Salamov A."/>
            <person name="Andreopoulos B."/>
            <person name="Baker S.E."/>
            <person name="Barry K."/>
            <person name="Bills G."/>
            <person name="Bluhm B.H."/>
            <person name="Cannon C."/>
            <person name="Castanera R."/>
            <person name="Culley D.E."/>
            <person name="Daum C."/>
            <person name="Ezra D."/>
            <person name="Gonzalez J.B."/>
            <person name="Henrissat B."/>
            <person name="Kuo A."/>
            <person name="Liang C."/>
            <person name="Lipzen A."/>
            <person name="Lutzoni F."/>
            <person name="Magnuson J."/>
            <person name="Mondo S."/>
            <person name="Nolan M."/>
            <person name="Ohm R."/>
            <person name="Pangilinan J."/>
            <person name="Park H.-J."/>
            <person name="Ramirez L."/>
            <person name="Alfaro M."/>
            <person name="Sun H."/>
            <person name="Tritt A."/>
            <person name="Yoshinaga Y."/>
            <person name="Zwiers L.-H."/>
            <person name="Turgeon B.G."/>
            <person name="Goodwin S.B."/>
            <person name="Spatafora J.W."/>
            <person name="Crous P.W."/>
            <person name="Grigoriev I.V."/>
        </authorList>
    </citation>
    <scope>NUCLEOTIDE SEQUENCE</scope>
    <source>
        <strain evidence="11">CBS 342.82</strain>
    </source>
</reference>
<feature type="region of interest" description="Disordered" evidence="8">
    <location>
        <begin position="141"/>
        <end position="166"/>
    </location>
</feature>
<organism evidence="11">
    <name type="scientific">Dissoconium aciculare CBS 342.82</name>
    <dbReference type="NCBI Taxonomy" id="1314786"/>
    <lineage>
        <taxon>Eukaryota</taxon>
        <taxon>Fungi</taxon>
        <taxon>Dikarya</taxon>
        <taxon>Ascomycota</taxon>
        <taxon>Pezizomycotina</taxon>
        <taxon>Dothideomycetes</taxon>
        <taxon>Dothideomycetidae</taxon>
        <taxon>Mycosphaerellales</taxon>
        <taxon>Dissoconiaceae</taxon>
        <taxon>Dissoconium</taxon>
    </lineage>
</organism>
<keyword evidence="5" id="KW-0238">DNA-binding</keyword>
<dbReference type="GO" id="GO:0008622">
    <property type="term" value="C:epsilon DNA polymerase complex"/>
    <property type="evidence" value="ECO:0007669"/>
    <property type="project" value="InterPro"/>
</dbReference>
<dbReference type="PANTHER" id="PTHR12708:SF0">
    <property type="entry name" value="DNA POLYMERASE EPSILON SUBUNIT 2"/>
    <property type="match status" value="1"/>
</dbReference>
<evidence type="ECO:0000256" key="7">
    <source>
        <dbReference type="ARBA" id="ARBA00032930"/>
    </source>
</evidence>
<feature type="compositionally biased region" description="Polar residues" evidence="8">
    <location>
        <begin position="1"/>
        <end position="13"/>
    </location>
</feature>
<name>A0A6J3LRU4_9PEZI</name>
<evidence type="ECO:0000256" key="6">
    <source>
        <dbReference type="ARBA" id="ARBA00023242"/>
    </source>
</evidence>
<reference evidence="11" key="3">
    <citation type="submission" date="2025-08" db="UniProtKB">
        <authorList>
            <consortium name="RefSeq"/>
        </authorList>
    </citation>
    <scope>IDENTIFICATION</scope>
    <source>
        <strain evidence="11">CBS 342.82</strain>
    </source>
</reference>
<dbReference type="GeneID" id="54364490"/>
<keyword evidence="10" id="KW-1185">Reference proteome</keyword>
<proteinExistence type="inferred from homology"/>
<keyword evidence="4" id="KW-0235">DNA replication</keyword>
<dbReference type="RefSeq" id="XP_033455035.1">
    <property type="nucleotide sequence ID" value="XM_033606690.1"/>
</dbReference>
<dbReference type="GO" id="GO:0003677">
    <property type="term" value="F:DNA binding"/>
    <property type="evidence" value="ECO:0007669"/>
    <property type="project" value="UniProtKB-KW"/>
</dbReference>
<dbReference type="AlphaFoldDB" id="A0A6J3LRU4"/>
<protein>
    <recommendedName>
        <fullName evidence="3">DNA polymerase epsilon subunit B</fullName>
    </recommendedName>
    <alternativeName>
        <fullName evidence="7">DNA polymerase II subunit 2</fullName>
    </alternativeName>
</protein>
<accession>A0A6J3LRU4</accession>
<evidence type="ECO:0000259" key="9">
    <source>
        <dbReference type="Pfam" id="PF04042"/>
    </source>
</evidence>
<feature type="region of interest" description="Disordered" evidence="8">
    <location>
        <begin position="618"/>
        <end position="668"/>
    </location>
</feature>
<feature type="region of interest" description="Disordered" evidence="8">
    <location>
        <begin position="1"/>
        <end position="30"/>
    </location>
</feature>
<comment type="subcellular location">
    <subcellularLocation>
        <location evidence="1">Nucleus</location>
    </subcellularLocation>
</comment>
<evidence type="ECO:0000256" key="3">
    <source>
        <dbReference type="ARBA" id="ARBA00016011"/>
    </source>
</evidence>
<feature type="domain" description="DNA polymerase alpha/delta/epsilon subunit B" evidence="9">
    <location>
        <begin position="442"/>
        <end position="741"/>
    </location>
</feature>
<dbReference type="Pfam" id="PF04042">
    <property type="entry name" value="DNA_pol_E_B"/>
    <property type="match status" value="1"/>
</dbReference>
<evidence type="ECO:0000256" key="1">
    <source>
        <dbReference type="ARBA" id="ARBA00004123"/>
    </source>
</evidence>
<dbReference type="GO" id="GO:0006261">
    <property type="term" value="P:DNA-templated DNA replication"/>
    <property type="evidence" value="ECO:0007669"/>
    <property type="project" value="InterPro"/>
</dbReference>